<feature type="domain" description="NADH:quinone oxidoreductase/Mrp antiporter transmembrane" evidence="17">
    <location>
        <begin position="133"/>
        <end position="434"/>
    </location>
</feature>
<feature type="transmembrane region" description="Helical" evidence="16">
    <location>
        <begin position="315"/>
        <end position="337"/>
    </location>
</feature>
<feature type="transmembrane region" description="Helical" evidence="16">
    <location>
        <begin position="434"/>
        <end position="458"/>
    </location>
</feature>
<keyword evidence="7" id="KW-1278">Translocase</keyword>
<dbReference type="PANTHER" id="PTHR42829">
    <property type="entry name" value="NADH-UBIQUINONE OXIDOREDUCTASE CHAIN 5"/>
    <property type="match status" value="1"/>
</dbReference>
<protein>
    <recommendedName>
        <fullName evidence="3">NADH-ubiquinone oxidoreductase chain 5</fullName>
        <ecNumber evidence="2">7.1.1.2</ecNumber>
    </recommendedName>
</protein>
<evidence type="ECO:0000256" key="7">
    <source>
        <dbReference type="ARBA" id="ARBA00022967"/>
    </source>
</evidence>
<name>A0AAJ5X384_9SPHN</name>
<dbReference type="GO" id="GO:0012505">
    <property type="term" value="C:endomembrane system"/>
    <property type="evidence" value="ECO:0007669"/>
    <property type="project" value="UniProtKB-SubCell"/>
</dbReference>
<evidence type="ECO:0000256" key="4">
    <source>
        <dbReference type="ARBA" id="ARBA00022448"/>
    </source>
</evidence>
<feature type="transmembrane region" description="Helical" evidence="16">
    <location>
        <begin position="259"/>
        <end position="279"/>
    </location>
</feature>
<evidence type="ECO:0000259" key="19">
    <source>
        <dbReference type="Pfam" id="PF06455"/>
    </source>
</evidence>
<dbReference type="AlphaFoldDB" id="A0AAJ5X384"/>
<sequence>MSPILVIVFLPLLAAIVAGLGNRALGNTVAKSITTLGLFTSCALSWPIFLSFLSGSAEAGVTPVLSWVHSGTLNFDWALRVDTLTAIMLVVITTVSALVHLYSWGYMDEDPDQPRFFAYLSLFTFAMLMLVTADNLVQMFFGWEGVGLASYLLIGFWFKKPSAKAAAIKAFVVNRVGDLGFMLGIFGIYLVFQTVSIPEILAAAPALKGAATIGFMGGRFDTMTVLCLLLFVGAMGKSAQLGLHTWLPDAMEGPTPVSALIHAATMVTAGVFMVCRLSPMFEAAPAALTFVTFIGAATCFFAATVGTTQWDIKRVIAYSTCSQLGYMFFAAGVGAYGAAMFHLFTHAFFKALLFLGAGSVIHAMHHEQDMRYYGNLRKHIPWTFWGMMAGTLAITGVGIIEIAGFSGFGFAGFYSKDSILEAAYASGSEMGRTAFYIGCFAALLTSFYSWRLMFLTFWGKPRWDQSEHIQHAVHGEHESADDETSHDDHGHAAALDHDHHGHAHSDDGTAGYHPHESPWTMRAPLVILSLGAVFAGFVLRDSFINTEGFWQGAIAYNEHLIHAMHGVPLWVKMSATAVMLTGFAIAWFAYIKDTSIPAKFTEQFRLVYLFLYNKWYFDELYNFLFVKPAFWLGRKFWLWGDVGIIDRFGPNGAAWVVEKGAVVAKKIQSGYLYSYALVMLLGLVAAVSWMMAR</sequence>
<evidence type="ECO:0000313" key="21">
    <source>
        <dbReference type="Proteomes" id="UP001218362"/>
    </source>
</evidence>
<keyword evidence="12 16" id="KW-0472">Membrane</keyword>
<dbReference type="Pfam" id="PF00662">
    <property type="entry name" value="Proton_antipo_N"/>
    <property type="match status" value="1"/>
</dbReference>
<evidence type="ECO:0000256" key="11">
    <source>
        <dbReference type="ARBA" id="ARBA00023075"/>
    </source>
</evidence>
<evidence type="ECO:0000259" key="17">
    <source>
        <dbReference type="Pfam" id="PF00361"/>
    </source>
</evidence>
<dbReference type="GO" id="GO:0003954">
    <property type="term" value="F:NADH dehydrogenase activity"/>
    <property type="evidence" value="ECO:0007669"/>
    <property type="project" value="TreeGrafter"/>
</dbReference>
<feature type="transmembrane region" description="Helical" evidence="16">
    <location>
        <begin position="523"/>
        <end position="540"/>
    </location>
</feature>
<evidence type="ECO:0000256" key="6">
    <source>
        <dbReference type="ARBA" id="ARBA00022692"/>
    </source>
</evidence>
<dbReference type="Proteomes" id="UP001218362">
    <property type="component" value="Chromosome"/>
</dbReference>
<organism evidence="20 21">
    <name type="scientific">Candidatus Andeanibacterium colombiense</name>
    <dbReference type="NCBI Taxonomy" id="3121345"/>
    <lineage>
        <taxon>Bacteria</taxon>
        <taxon>Pseudomonadati</taxon>
        <taxon>Pseudomonadota</taxon>
        <taxon>Alphaproteobacteria</taxon>
        <taxon>Sphingomonadales</taxon>
        <taxon>Sphingomonadaceae</taxon>
        <taxon>Candidatus Andeanibacterium</taxon>
    </lineage>
</organism>
<dbReference type="PRINTS" id="PR01435">
    <property type="entry name" value="NPOXDRDTASE5"/>
</dbReference>
<evidence type="ECO:0000256" key="8">
    <source>
        <dbReference type="ARBA" id="ARBA00022982"/>
    </source>
</evidence>
<dbReference type="NCBIfam" id="TIGR01974">
    <property type="entry name" value="NDH_I_L"/>
    <property type="match status" value="1"/>
</dbReference>
<dbReference type="PANTHER" id="PTHR42829:SF2">
    <property type="entry name" value="NADH-UBIQUINONE OXIDOREDUCTASE CHAIN 5"/>
    <property type="match status" value="1"/>
</dbReference>
<keyword evidence="11" id="KW-0830">Ubiquinone</keyword>
<feature type="transmembrane region" description="Helical" evidence="16">
    <location>
        <begin position="179"/>
        <end position="203"/>
    </location>
</feature>
<dbReference type="GO" id="GO:0042773">
    <property type="term" value="P:ATP synthesis coupled electron transport"/>
    <property type="evidence" value="ECO:0007669"/>
    <property type="project" value="InterPro"/>
</dbReference>
<feature type="transmembrane region" description="Helical" evidence="16">
    <location>
        <begin position="343"/>
        <end position="363"/>
    </location>
</feature>
<feature type="transmembrane region" description="Helical" evidence="16">
    <location>
        <begin position="77"/>
        <end position="104"/>
    </location>
</feature>
<gene>
    <name evidence="20" type="primary">nuoL</name>
    <name evidence="20" type="ORF">P0Y56_01220</name>
</gene>
<dbReference type="KEGG" id="acob:P0Y56_01220"/>
<comment type="catalytic activity">
    <reaction evidence="13">
        <text>a ubiquinone + NADH + 5 H(+)(in) = a ubiquinol + NAD(+) + 4 H(+)(out)</text>
        <dbReference type="Rhea" id="RHEA:29091"/>
        <dbReference type="Rhea" id="RHEA-COMP:9565"/>
        <dbReference type="Rhea" id="RHEA-COMP:9566"/>
        <dbReference type="ChEBI" id="CHEBI:15378"/>
        <dbReference type="ChEBI" id="CHEBI:16389"/>
        <dbReference type="ChEBI" id="CHEBI:17976"/>
        <dbReference type="ChEBI" id="CHEBI:57540"/>
        <dbReference type="ChEBI" id="CHEBI:57945"/>
        <dbReference type="EC" id="7.1.1.2"/>
    </reaction>
</comment>
<dbReference type="InterPro" id="IPR018393">
    <property type="entry name" value="NADHpl_OxRdtase_5_subgr"/>
</dbReference>
<keyword evidence="6 14" id="KW-0812">Transmembrane</keyword>
<feature type="transmembrane region" description="Helical" evidence="16">
    <location>
        <begin position="139"/>
        <end position="158"/>
    </location>
</feature>
<keyword evidence="8" id="KW-0249">Electron transport</keyword>
<feature type="compositionally biased region" description="Basic and acidic residues" evidence="15">
    <location>
        <begin position="486"/>
        <end position="507"/>
    </location>
</feature>
<keyword evidence="4" id="KW-0813">Transport</keyword>
<dbReference type="Pfam" id="PF00361">
    <property type="entry name" value="Proton_antipo_M"/>
    <property type="match status" value="1"/>
</dbReference>
<dbReference type="InterPro" id="IPR010934">
    <property type="entry name" value="NADH_DH_su5_C"/>
</dbReference>
<dbReference type="Gene3D" id="1.20.5.2700">
    <property type="match status" value="1"/>
</dbReference>
<evidence type="ECO:0000256" key="10">
    <source>
        <dbReference type="ARBA" id="ARBA00023027"/>
    </source>
</evidence>
<evidence type="ECO:0000256" key="1">
    <source>
        <dbReference type="ARBA" id="ARBA00004127"/>
    </source>
</evidence>
<reference evidence="20" key="1">
    <citation type="submission" date="2023-03" db="EMBL/GenBank/DDBJ databases">
        <title>Andean soil-derived lignocellulolytic bacterial consortium as a source of novel taxa and putative plastic-active enzymes.</title>
        <authorList>
            <person name="Diaz-Garcia L."/>
            <person name="Chuvochina M."/>
            <person name="Feuerriegel G."/>
            <person name="Bunk B."/>
            <person name="Sproer C."/>
            <person name="Streit W.R."/>
            <person name="Rodriguez L.M."/>
            <person name="Overmann J."/>
            <person name="Jimenez D.J."/>
        </authorList>
    </citation>
    <scope>NUCLEOTIDE SEQUENCE</scope>
    <source>
        <strain evidence="20">MAG 26</strain>
    </source>
</reference>
<feature type="transmembrane region" description="Helical" evidence="16">
    <location>
        <begin position="384"/>
        <end position="414"/>
    </location>
</feature>
<dbReference type="NCBIfam" id="NF005141">
    <property type="entry name" value="PRK06590.1"/>
    <property type="match status" value="1"/>
</dbReference>
<feature type="domain" description="NADH dehydrogenase subunit 5 C-terminal" evidence="19">
    <location>
        <begin position="515"/>
        <end position="685"/>
    </location>
</feature>
<evidence type="ECO:0000256" key="5">
    <source>
        <dbReference type="ARBA" id="ARBA00022660"/>
    </source>
</evidence>
<feature type="transmembrane region" description="Helical" evidence="16">
    <location>
        <begin position="285"/>
        <end position="303"/>
    </location>
</feature>
<dbReference type="GO" id="GO:0015990">
    <property type="term" value="P:electron transport coupled proton transport"/>
    <property type="evidence" value="ECO:0007669"/>
    <property type="project" value="TreeGrafter"/>
</dbReference>
<evidence type="ECO:0000256" key="12">
    <source>
        <dbReference type="ARBA" id="ARBA00023136"/>
    </source>
</evidence>
<evidence type="ECO:0000256" key="13">
    <source>
        <dbReference type="ARBA" id="ARBA00049551"/>
    </source>
</evidence>
<keyword evidence="5" id="KW-0679">Respiratory chain</keyword>
<evidence type="ECO:0000256" key="14">
    <source>
        <dbReference type="RuleBase" id="RU000320"/>
    </source>
</evidence>
<feature type="transmembrane region" description="Helical" evidence="16">
    <location>
        <begin position="37"/>
        <end position="57"/>
    </location>
</feature>
<evidence type="ECO:0000256" key="16">
    <source>
        <dbReference type="SAM" id="Phobius"/>
    </source>
</evidence>
<evidence type="ECO:0000313" key="20">
    <source>
        <dbReference type="EMBL" id="WEK46935.1"/>
    </source>
</evidence>
<evidence type="ECO:0000259" key="18">
    <source>
        <dbReference type="Pfam" id="PF00662"/>
    </source>
</evidence>
<evidence type="ECO:0000256" key="2">
    <source>
        <dbReference type="ARBA" id="ARBA00012944"/>
    </source>
</evidence>
<feature type="transmembrane region" description="Helical" evidence="16">
    <location>
        <begin position="6"/>
        <end position="25"/>
    </location>
</feature>
<dbReference type="InterPro" id="IPR001516">
    <property type="entry name" value="Proton_antipo_N"/>
</dbReference>
<dbReference type="EC" id="7.1.1.2" evidence="2"/>
<evidence type="ECO:0000256" key="15">
    <source>
        <dbReference type="SAM" id="MobiDB-lite"/>
    </source>
</evidence>
<keyword evidence="10" id="KW-0520">NAD</keyword>
<evidence type="ECO:0000256" key="9">
    <source>
        <dbReference type="ARBA" id="ARBA00022989"/>
    </source>
</evidence>
<evidence type="ECO:0000256" key="3">
    <source>
        <dbReference type="ARBA" id="ARBA00021096"/>
    </source>
</evidence>
<dbReference type="Pfam" id="PF06455">
    <property type="entry name" value="NADH5_C"/>
    <property type="match status" value="1"/>
</dbReference>
<feature type="transmembrane region" description="Helical" evidence="16">
    <location>
        <begin position="116"/>
        <end position="133"/>
    </location>
</feature>
<proteinExistence type="predicted"/>
<dbReference type="GO" id="GO:0008137">
    <property type="term" value="F:NADH dehydrogenase (ubiquinone) activity"/>
    <property type="evidence" value="ECO:0007669"/>
    <property type="project" value="UniProtKB-EC"/>
</dbReference>
<dbReference type="InterPro" id="IPR001750">
    <property type="entry name" value="ND/Mrp_TM"/>
</dbReference>
<feature type="domain" description="NADH-Ubiquinone oxidoreductase (complex I) chain 5 N-terminal" evidence="18">
    <location>
        <begin position="67"/>
        <end position="117"/>
    </location>
</feature>
<dbReference type="EMBL" id="CP119316">
    <property type="protein sequence ID" value="WEK46935.1"/>
    <property type="molecule type" value="Genomic_DNA"/>
</dbReference>
<dbReference type="InterPro" id="IPR003945">
    <property type="entry name" value="NU5C-like"/>
</dbReference>
<feature type="transmembrane region" description="Helical" evidence="16">
    <location>
        <begin position="672"/>
        <end position="692"/>
    </location>
</feature>
<feature type="transmembrane region" description="Helical" evidence="16">
    <location>
        <begin position="569"/>
        <end position="590"/>
    </location>
</feature>
<dbReference type="GO" id="GO:0016020">
    <property type="term" value="C:membrane"/>
    <property type="evidence" value="ECO:0007669"/>
    <property type="project" value="UniProtKB-SubCell"/>
</dbReference>
<comment type="subcellular location">
    <subcellularLocation>
        <location evidence="1">Endomembrane system</location>
        <topology evidence="1">Multi-pass membrane protein</topology>
    </subcellularLocation>
    <subcellularLocation>
        <location evidence="14">Membrane</location>
        <topology evidence="14">Multi-pass membrane protein</topology>
    </subcellularLocation>
</comment>
<feature type="region of interest" description="Disordered" evidence="15">
    <location>
        <begin position="473"/>
        <end position="510"/>
    </location>
</feature>
<dbReference type="PRINTS" id="PR01434">
    <property type="entry name" value="NADHDHGNASE5"/>
</dbReference>
<keyword evidence="9 16" id="KW-1133">Transmembrane helix</keyword>
<accession>A0AAJ5X384</accession>